<keyword evidence="9" id="KW-1185">Reference proteome</keyword>
<gene>
    <name evidence="8" type="ORF">BS50DRAFT_111420</name>
</gene>
<evidence type="ECO:0008006" key="10">
    <source>
        <dbReference type="Google" id="ProtNLM"/>
    </source>
</evidence>
<organism evidence="8 9">
    <name type="scientific">Corynespora cassiicola Philippines</name>
    <dbReference type="NCBI Taxonomy" id="1448308"/>
    <lineage>
        <taxon>Eukaryota</taxon>
        <taxon>Fungi</taxon>
        <taxon>Dikarya</taxon>
        <taxon>Ascomycota</taxon>
        <taxon>Pezizomycotina</taxon>
        <taxon>Dothideomycetes</taxon>
        <taxon>Pleosporomycetidae</taxon>
        <taxon>Pleosporales</taxon>
        <taxon>Corynesporascaceae</taxon>
        <taxon>Corynespora</taxon>
    </lineage>
</organism>
<dbReference type="STRING" id="1448308.A0A2T2NDT5"/>
<evidence type="ECO:0000256" key="2">
    <source>
        <dbReference type="ARBA" id="ARBA00022723"/>
    </source>
</evidence>
<evidence type="ECO:0000256" key="3">
    <source>
        <dbReference type="ARBA" id="ARBA00022737"/>
    </source>
</evidence>
<keyword evidence="2" id="KW-0479">Metal-binding</keyword>
<feature type="region of interest" description="Disordered" evidence="7">
    <location>
        <begin position="275"/>
        <end position="313"/>
    </location>
</feature>
<comment type="subcellular location">
    <subcellularLocation>
        <location evidence="1">Nucleus</location>
    </subcellularLocation>
</comment>
<dbReference type="AlphaFoldDB" id="A0A2T2NDT5"/>
<evidence type="ECO:0000256" key="7">
    <source>
        <dbReference type="SAM" id="MobiDB-lite"/>
    </source>
</evidence>
<sequence length="340" mass="36424">MVGVDLAYCSSCNRHFKHQNALVAHLHTSARHNWRCEECDFNGEHRVDLIAHYRQTGCRHVCEGCAGGAGKGWIQDSSEFWDHVSRHHACTACGRHFNNASNLMHGPNKPLPPLQHQLTHQTPTTKCLCTTCPQKFTTYGGMLIHLESGACPSQTDLASLNKSAALCFQWRKWVVGGKEARRDLLRGVAVPEPGTPLFKCPACEVEVPRLSGLFMHAASPACAGGGKSLKKLKSKAESGKVEGRVGGRHGGGDELSAALGGMSLGAGERDAPIQARASGQADDDGLAAALGGMSLSGGKQRAPGQRRSFDDEAEDDWVLIESELGDMSLLDRGNGVQLEP</sequence>
<proteinExistence type="predicted"/>
<protein>
    <recommendedName>
        <fullName evidence="10">C2H2-type domain-containing protein</fullName>
    </recommendedName>
</protein>
<dbReference type="OrthoDB" id="6105938at2759"/>
<evidence type="ECO:0000313" key="9">
    <source>
        <dbReference type="Proteomes" id="UP000240883"/>
    </source>
</evidence>
<evidence type="ECO:0000313" key="8">
    <source>
        <dbReference type="EMBL" id="PSN63396.1"/>
    </source>
</evidence>
<keyword evidence="4" id="KW-0863">Zinc-finger</keyword>
<keyword evidence="6" id="KW-0539">Nucleus</keyword>
<dbReference type="Proteomes" id="UP000240883">
    <property type="component" value="Unassembled WGS sequence"/>
</dbReference>
<evidence type="ECO:0000256" key="1">
    <source>
        <dbReference type="ARBA" id="ARBA00004123"/>
    </source>
</evidence>
<keyword evidence="5" id="KW-0862">Zinc</keyword>
<evidence type="ECO:0000256" key="4">
    <source>
        <dbReference type="ARBA" id="ARBA00022771"/>
    </source>
</evidence>
<dbReference type="PANTHER" id="PTHR24406">
    <property type="entry name" value="TRANSCRIPTIONAL REPRESSOR CTCFL-RELATED"/>
    <property type="match status" value="1"/>
</dbReference>
<reference evidence="8 9" key="1">
    <citation type="journal article" date="2018" name="Front. Microbiol.">
        <title>Genome-Wide Analysis of Corynespora cassiicola Leaf Fall Disease Putative Effectors.</title>
        <authorList>
            <person name="Lopez D."/>
            <person name="Ribeiro S."/>
            <person name="Label P."/>
            <person name="Fumanal B."/>
            <person name="Venisse J.S."/>
            <person name="Kohler A."/>
            <person name="de Oliveira R.R."/>
            <person name="Labutti K."/>
            <person name="Lipzen A."/>
            <person name="Lail K."/>
            <person name="Bauer D."/>
            <person name="Ohm R.A."/>
            <person name="Barry K.W."/>
            <person name="Spatafora J."/>
            <person name="Grigoriev I.V."/>
            <person name="Martin F.M."/>
            <person name="Pujade-Renaud V."/>
        </authorList>
    </citation>
    <scope>NUCLEOTIDE SEQUENCE [LARGE SCALE GENOMIC DNA]</scope>
    <source>
        <strain evidence="8 9">Philippines</strain>
    </source>
</reference>
<accession>A0A2T2NDT5</accession>
<name>A0A2T2NDT5_CORCC</name>
<dbReference type="InterPro" id="IPR050888">
    <property type="entry name" value="ZnF_C2H2-type_TF"/>
</dbReference>
<dbReference type="Gene3D" id="3.30.160.60">
    <property type="entry name" value="Classic Zinc Finger"/>
    <property type="match status" value="1"/>
</dbReference>
<dbReference type="GO" id="GO:0005634">
    <property type="term" value="C:nucleus"/>
    <property type="evidence" value="ECO:0007669"/>
    <property type="project" value="UniProtKB-SubCell"/>
</dbReference>
<feature type="region of interest" description="Disordered" evidence="7">
    <location>
        <begin position="234"/>
        <end position="260"/>
    </location>
</feature>
<evidence type="ECO:0000256" key="5">
    <source>
        <dbReference type="ARBA" id="ARBA00022833"/>
    </source>
</evidence>
<keyword evidence="3" id="KW-0677">Repeat</keyword>
<feature type="compositionally biased region" description="Basic and acidic residues" evidence="7">
    <location>
        <begin position="234"/>
        <end position="245"/>
    </location>
</feature>
<dbReference type="GO" id="GO:0008270">
    <property type="term" value="F:zinc ion binding"/>
    <property type="evidence" value="ECO:0007669"/>
    <property type="project" value="UniProtKB-KW"/>
</dbReference>
<feature type="compositionally biased region" description="Low complexity" evidence="7">
    <location>
        <begin position="286"/>
        <end position="298"/>
    </location>
</feature>
<dbReference type="EMBL" id="KZ678140">
    <property type="protein sequence ID" value="PSN63396.1"/>
    <property type="molecule type" value="Genomic_DNA"/>
</dbReference>
<evidence type="ECO:0000256" key="6">
    <source>
        <dbReference type="ARBA" id="ARBA00023242"/>
    </source>
</evidence>